<organism evidence="7 8">
    <name type="scientific">Magallana gigas</name>
    <name type="common">Pacific oyster</name>
    <name type="synonym">Crassostrea gigas</name>
    <dbReference type="NCBI Taxonomy" id="29159"/>
    <lineage>
        <taxon>Eukaryota</taxon>
        <taxon>Metazoa</taxon>
        <taxon>Spiralia</taxon>
        <taxon>Lophotrochozoa</taxon>
        <taxon>Mollusca</taxon>
        <taxon>Bivalvia</taxon>
        <taxon>Autobranchia</taxon>
        <taxon>Pteriomorphia</taxon>
        <taxon>Ostreida</taxon>
        <taxon>Ostreoidea</taxon>
        <taxon>Ostreidae</taxon>
        <taxon>Magallana</taxon>
    </lineage>
</organism>
<dbReference type="PANTHER" id="PTHR25462">
    <property type="entry name" value="BONUS, ISOFORM C-RELATED"/>
    <property type="match status" value="1"/>
</dbReference>
<feature type="domain" description="RING-type" evidence="6">
    <location>
        <begin position="70"/>
        <end position="119"/>
    </location>
</feature>
<keyword evidence="3" id="KW-0862">Zinc</keyword>
<dbReference type="SUPFAM" id="SSF57850">
    <property type="entry name" value="RING/U-box"/>
    <property type="match status" value="1"/>
</dbReference>
<name>A0A8W8KBB3_MAGGI</name>
<dbReference type="InterPro" id="IPR027370">
    <property type="entry name" value="Znf-RING_euk"/>
</dbReference>
<dbReference type="InterPro" id="IPR017907">
    <property type="entry name" value="Znf_RING_CS"/>
</dbReference>
<dbReference type="AlphaFoldDB" id="A0A8W8KBB3"/>
<dbReference type="Gene3D" id="3.30.40.10">
    <property type="entry name" value="Zinc/RING finger domain, C3HC4 (zinc finger)"/>
    <property type="match status" value="1"/>
</dbReference>
<reference evidence="7" key="1">
    <citation type="submission" date="2022-08" db="UniProtKB">
        <authorList>
            <consortium name="EnsemblMetazoa"/>
        </authorList>
    </citation>
    <scope>IDENTIFICATION</scope>
    <source>
        <strain evidence="7">05x7-T-G4-1.051#20</strain>
    </source>
</reference>
<dbReference type="GO" id="GO:0008270">
    <property type="term" value="F:zinc ion binding"/>
    <property type="evidence" value="ECO:0007669"/>
    <property type="project" value="UniProtKB-KW"/>
</dbReference>
<accession>A0A8W8KBB3</accession>
<evidence type="ECO:0000259" key="6">
    <source>
        <dbReference type="PROSITE" id="PS50089"/>
    </source>
</evidence>
<dbReference type="Pfam" id="PF13445">
    <property type="entry name" value="zf-RING_UBOX"/>
    <property type="match status" value="1"/>
</dbReference>
<evidence type="ECO:0000256" key="1">
    <source>
        <dbReference type="ARBA" id="ARBA00022723"/>
    </source>
</evidence>
<proteinExistence type="predicted"/>
<evidence type="ECO:0000256" key="2">
    <source>
        <dbReference type="ARBA" id="ARBA00022771"/>
    </source>
</evidence>
<feature type="compositionally biased region" description="Polar residues" evidence="5">
    <location>
        <begin position="13"/>
        <end position="23"/>
    </location>
</feature>
<dbReference type="InterPro" id="IPR013083">
    <property type="entry name" value="Znf_RING/FYVE/PHD"/>
</dbReference>
<keyword evidence="8" id="KW-1185">Reference proteome</keyword>
<evidence type="ECO:0000256" key="4">
    <source>
        <dbReference type="PROSITE-ProRule" id="PRU00175"/>
    </source>
</evidence>
<feature type="region of interest" description="Disordered" evidence="5">
    <location>
        <begin position="1"/>
        <end position="23"/>
    </location>
</feature>
<sequence>MNPAGGNSKHKTQMMQESSDSSADANATITITVKHLNPLEKVFAPSEKLKRNFVTLIMATVEGENSELSCPICLGKFNNPKKLPCLHTFCELCIQSYVQVQKTATEEEKTGFFRCPLCRLETGFTNLSGIEWSQKLPNDYLITSLLDRISNDSKPKEIFCEPCKYANEKK</sequence>
<dbReference type="InterPro" id="IPR001841">
    <property type="entry name" value="Znf_RING"/>
</dbReference>
<dbReference type="EnsemblMetazoa" id="G22791.2">
    <property type="protein sequence ID" value="G22791.2:cds"/>
    <property type="gene ID" value="G22791"/>
</dbReference>
<keyword evidence="2 4" id="KW-0863">Zinc-finger</keyword>
<dbReference type="PROSITE" id="PS50089">
    <property type="entry name" value="ZF_RING_2"/>
    <property type="match status" value="1"/>
</dbReference>
<dbReference type="InterPro" id="IPR047153">
    <property type="entry name" value="TRIM45/56/19-like"/>
</dbReference>
<evidence type="ECO:0000256" key="5">
    <source>
        <dbReference type="SAM" id="MobiDB-lite"/>
    </source>
</evidence>
<evidence type="ECO:0000256" key="3">
    <source>
        <dbReference type="ARBA" id="ARBA00022833"/>
    </source>
</evidence>
<keyword evidence="1" id="KW-0479">Metal-binding</keyword>
<dbReference type="PANTHER" id="PTHR25462:SF296">
    <property type="entry name" value="MEIOTIC P26, ISOFORM F"/>
    <property type="match status" value="1"/>
</dbReference>
<dbReference type="PROSITE" id="PS00518">
    <property type="entry name" value="ZF_RING_1"/>
    <property type="match status" value="1"/>
</dbReference>
<evidence type="ECO:0000313" key="8">
    <source>
        <dbReference type="Proteomes" id="UP000005408"/>
    </source>
</evidence>
<protein>
    <recommendedName>
        <fullName evidence="6">RING-type domain-containing protein</fullName>
    </recommendedName>
</protein>
<dbReference type="SMART" id="SM00184">
    <property type="entry name" value="RING"/>
    <property type="match status" value="1"/>
</dbReference>
<evidence type="ECO:0000313" key="7">
    <source>
        <dbReference type="EnsemblMetazoa" id="G22791.2:cds"/>
    </source>
</evidence>
<dbReference type="Proteomes" id="UP000005408">
    <property type="component" value="Unassembled WGS sequence"/>
</dbReference>